<dbReference type="GO" id="GO:0004222">
    <property type="term" value="F:metalloendopeptidase activity"/>
    <property type="evidence" value="ECO:0007669"/>
    <property type="project" value="TreeGrafter"/>
</dbReference>
<dbReference type="InterPro" id="IPR007863">
    <property type="entry name" value="Peptidase_M16_C"/>
</dbReference>
<dbReference type="GO" id="GO:0046872">
    <property type="term" value="F:metal ion binding"/>
    <property type="evidence" value="ECO:0007669"/>
    <property type="project" value="UniProtKB-KW"/>
</dbReference>
<comment type="caution">
    <text evidence="18">The sequence shown here is derived from an EMBL/GenBank/DDBJ whole genome shotgun (WGS) entry which is preliminary data.</text>
</comment>
<keyword evidence="12" id="KW-0482">Metalloprotease</keyword>
<dbReference type="Proteomes" id="UP000769528">
    <property type="component" value="Unassembled WGS sequence"/>
</dbReference>
<evidence type="ECO:0000256" key="14">
    <source>
        <dbReference type="ARBA" id="ARBA00034552"/>
    </source>
</evidence>
<dbReference type="EMBL" id="JAEUBF010000681">
    <property type="protein sequence ID" value="KAH3676098.1"/>
    <property type="molecule type" value="Genomic_DNA"/>
</dbReference>
<evidence type="ECO:0000256" key="6">
    <source>
        <dbReference type="ARBA" id="ARBA00020167"/>
    </source>
</evidence>
<dbReference type="GO" id="GO:0005758">
    <property type="term" value="C:mitochondrial intermembrane space"/>
    <property type="evidence" value="ECO:0007669"/>
    <property type="project" value="UniProtKB-SubCell"/>
</dbReference>
<keyword evidence="8" id="KW-0479">Metal-binding</keyword>
<keyword evidence="19" id="KW-1185">Reference proteome</keyword>
<gene>
    <name evidence="18" type="ORF">WICMUC_002395</name>
</gene>
<evidence type="ECO:0000256" key="7">
    <source>
        <dbReference type="ARBA" id="ARBA00022670"/>
    </source>
</evidence>
<dbReference type="Gene3D" id="3.30.830.10">
    <property type="entry name" value="Metalloenzyme, LuxS/M16 peptidase-like"/>
    <property type="match status" value="4"/>
</dbReference>
<dbReference type="InterPro" id="IPR055130">
    <property type="entry name" value="PreP_C"/>
</dbReference>
<comment type="similarity">
    <text evidence="4">Belongs to the peptidase M16 family. PreP subfamily.</text>
</comment>
<comment type="cofactor">
    <cofactor evidence="1">
        <name>Zn(2+)</name>
        <dbReference type="ChEBI" id="CHEBI:29105"/>
    </cofactor>
</comment>
<name>A0A9P8TE16_9ASCO</name>
<dbReference type="FunFam" id="3.30.830.10:FF:000013">
    <property type="entry name" value="Mitochondrial presequence protease"/>
    <property type="match status" value="1"/>
</dbReference>
<dbReference type="InterPro" id="IPR011249">
    <property type="entry name" value="Metalloenz_LuxS/M16"/>
</dbReference>
<dbReference type="FunFam" id="3.30.830.10:FF:000009">
    <property type="entry name" value="Presequence protease, mitochondrial"/>
    <property type="match status" value="1"/>
</dbReference>
<keyword evidence="11" id="KW-0809">Transit peptide</keyword>
<dbReference type="Pfam" id="PF00675">
    <property type="entry name" value="Peptidase_M16"/>
    <property type="match status" value="1"/>
</dbReference>
<evidence type="ECO:0000259" key="17">
    <source>
        <dbReference type="SMART" id="SM01264"/>
    </source>
</evidence>
<evidence type="ECO:0000256" key="15">
    <source>
        <dbReference type="ARBA" id="ARBA00045897"/>
    </source>
</evidence>
<evidence type="ECO:0000313" key="19">
    <source>
        <dbReference type="Proteomes" id="UP000769528"/>
    </source>
</evidence>
<evidence type="ECO:0000256" key="5">
    <source>
        <dbReference type="ARBA" id="ARBA00011853"/>
    </source>
</evidence>
<protein>
    <recommendedName>
        <fullName evidence="6">Presequence protease, mitochondrial</fullName>
    </recommendedName>
    <alternativeName>
        <fullName evidence="14">Pitrilysin metalloproteinase</fullName>
    </alternativeName>
</protein>
<evidence type="ECO:0000256" key="3">
    <source>
        <dbReference type="ARBA" id="ARBA00004569"/>
    </source>
</evidence>
<feature type="coiled-coil region" evidence="16">
    <location>
        <begin position="486"/>
        <end position="514"/>
    </location>
</feature>
<proteinExistence type="inferred from homology"/>
<comment type="subunit">
    <text evidence="5">Monomer and homodimer; homodimerization is induced by binding of the substrate.</text>
</comment>
<evidence type="ECO:0000256" key="9">
    <source>
        <dbReference type="ARBA" id="ARBA00022801"/>
    </source>
</evidence>
<evidence type="ECO:0000256" key="4">
    <source>
        <dbReference type="ARBA" id="ARBA00007575"/>
    </source>
</evidence>
<dbReference type="InterPro" id="IPR013578">
    <property type="entry name" value="Peptidase_M16C_assoc"/>
</dbReference>
<dbReference type="SUPFAM" id="SSF63411">
    <property type="entry name" value="LuxS/MPP-like metallohydrolase"/>
    <property type="match status" value="4"/>
</dbReference>
<dbReference type="Pfam" id="PF22516">
    <property type="entry name" value="PreP_C"/>
    <property type="match status" value="1"/>
</dbReference>
<evidence type="ECO:0000256" key="11">
    <source>
        <dbReference type="ARBA" id="ARBA00022946"/>
    </source>
</evidence>
<dbReference type="GO" id="GO:0005759">
    <property type="term" value="C:mitochondrial matrix"/>
    <property type="evidence" value="ECO:0007669"/>
    <property type="project" value="UniProtKB-SubCell"/>
</dbReference>
<comment type="function">
    <text evidence="15">Degrades mitochondrial transit peptides after their cleavage in the intermembrane space or in the matrix, and presequence peptides; clearance of these peptides is required to keep the presequence processing machinery running. Preferentially cleaves the N-terminal side of paired basic amino acid residues. Also degrades other unstructured peptides. May function as an ATP-dependent peptidase as opposed to a metalloendopeptidase.</text>
</comment>
<dbReference type="SMART" id="SM01264">
    <property type="entry name" value="M16C_associated"/>
    <property type="match status" value="1"/>
</dbReference>
<sequence>MLRNLGCRKETLVRFASSYNQIKSLRKYPVGSSLHGFEIKRVLPVPELSLTAVDLLHTRTNASHLHIERDDPNNVFSIGFKTNPPNATGVPHILEHTTLCGSYKYPVRDPFFKMLNRSLSNFMNAMTGHDYTFFPFATTNHKDFENLRNVYLDSTFNPLLKKEDFYQEGWRLENEDVNDKNSPLTFKGVVYNEMKGQVSNSSYLFWIKFQESIYPSLNNSGGDPTKITDLTYEDLLDFHQENYHPSNAKTFTYGLLPLNETLNALDKEYLQFGKRNIKNIVKEPIKLENSKTVTVKGPIDPMAPIDKQLKASITWKAGKPEDIYESFCLKILSNLLSDSHSSPLYQALIESGMGDDFTVNSGFESQTSANFFTVGLQGLKSIEDLEIKVNEILKEYSVKDFDDNKVQGILQLLELSKKDQKSNFGMNILYGVLPGWVNNVDVFDTLAFDEVIEQFRSEYQRGNLFQNLIEKYFLNKPVFKFVMEPIETFEAEVKSEEENRLKLKIEQLEEEDKDIIFERGQALAEKQSEVEDLSSLPTLKVSDIPRKAEIKETSISEIDHTQIHKRITDTNGITYVRASREINIPYELYPYLSLFSDALTNLGTSTQSMGEIEDEIKLYTGGLSSSISVHSSPVDLKPSLKFNFGGLALNSNSHHIYRIWENLLLNTNFNNKEKLSTLIRLLSSNNISGVAESGHSFARGYASASVSQTKAISESINGIDQLQFLNKLSGWVQDDSTFQTEIIDKLNLLKQYLINSHDLRFMITGDESNVLENEKYVSSFLSKIPSTEKSLDHQLTSNFPISTNINSYIKLPFQVGYSSKVFQGVPYTHEDGAKLQVLSNLLTFKHLHKEIREKGGAYGGGASYGALDGLFSYYSYRDPKSLKSLDTFAKAGEFALNQSWTERDLEEAKLTIFQGIDAPTSAKSEGIAFFREGITNEMKQERRERLLDVDVNDVKEAAEKYLIGKNSSNAIVGAVENADQVKSWNVVDLSV</sequence>
<dbReference type="PANTHER" id="PTHR43016">
    <property type="entry name" value="PRESEQUENCE PROTEASE"/>
    <property type="match status" value="1"/>
</dbReference>
<evidence type="ECO:0000256" key="13">
    <source>
        <dbReference type="ARBA" id="ARBA00023128"/>
    </source>
</evidence>
<dbReference type="FunFam" id="3.30.830.10:FF:000011">
    <property type="entry name" value="Presequence protease, mitochondrial"/>
    <property type="match status" value="1"/>
</dbReference>
<organism evidence="18 19">
    <name type="scientific">Wickerhamomyces mucosus</name>
    <dbReference type="NCBI Taxonomy" id="1378264"/>
    <lineage>
        <taxon>Eukaryota</taxon>
        <taxon>Fungi</taxon>
        <taxon>Dikarya</taxon>
        <taxon>Ascomycota</taxon>
        <taxon>Saccharomycotina</taxon>
        <taxon>Saccharomycetes</taxon>
        <taxon>Phaffomycetales</taxon>
        <taxon>Wickerhamomycetaceae</taxon>
        <taxon>Wickerhamomyces</taxon>
    </lineage>
</organism>
<keyword evidence="16" id="KW-0175">Coiled coil</keyword>
<dbReference type="GO" id="GO:0016485">
    <property type="term" value="P:protein processing"/>
    <property type="evidence" value="ECO:0007669"/>
    <property type="project" value="TreeGrafter"/>
</dbReference>
<evidence type="ECO:0000256" key="16">
    <source>
        <dbReference type="SAM" id="Coils"/>
    </source>
</evidence>
<keyword evidence="9" id="KW-0378">Hydrolase</keyword>
<keyword evidence="13" id="KW-0496">Mitochondrion</keyword>
<keyword evidence="7" id="KW-0645">Protease</keyword>
<evidence type="ECO:0000256" key="10">
    <source>
        <dbReference type="ARBA" id="ARBA00022833"/>
    </source>
</evidence>
<evidence type="ECO:0000256" key="12">
    <source>
        <dbReference type="ARBA" id="ARBA00023049"/>
    </source>
</evidence>
<comment type="subcellular location">
    <subcellularLocation>
        <location evidence="3">Mitochondrion intermembrane space</location>
    </subcellularLocation>
    <subcellularLocation>
        <location evidence="2">Mitochondrion matrix</location>
    </subcellularLocation>
</comment>
<dbReference type="PANTHER" id="PTHR43016:SF13">
    <property type="entry name" value="PRESEQUENCE PROTEASE, MITOCHONDRIAL"/>
    <property type="match status" value="1"/>
</dbReference>
<dbReference type="AlphaFoldDB" id="A0A9P8TE16"/>
<dbReference type="InterPro" id="IPR011765">
    <property type="entry name" value="Pept_M16_N"/>
</dbReference>
<evidence type="ECO:0000256" key="2">
    <source>
        <dbReference type="ARBA" id="ARBA00004305"/>
    </source>
</evidence>
<keyword evidence="10" id="KW-0862">Zinc</keyword>
<dbReference type="OrthoDB" id="10250783at2759"/>
<reference evidence="18" key="2">
    <citation type="submission" date="2021-01" db="EMBL/GenBank/DDBJ databases">
        <authorList>
            <person name="Schikora-Tamarit M.A."/>
        </authorList>
    </citation>
    <scope>NUCLEOTIDE SEQUENCE</scope>
    <source>
        <strain evidence="18">CBS6341</strain>
    </source>
</reference>
<dbReference type="Pfam" id="PF05193">
    <property type="entry name" value="Peptidase_M16_C"/>
    <property type="match status" value="1"/>
</dbReference>
<evidence type="ECO:0000313" key="18">
    <source>
        <dbReference type="EMBL" id="KAH3676098.1"/>
    </source>
</evidence>
<evidence type="ECO:0000256" key="8">
    <source>
        <dbReference type="ARBA" id="ARBA00022723"/>
    </source>
</evidence>
<reference evidence="18" key="1">
    <citation type="journal article" date="2021" name="Open Biol.">
        <title>Shared evolutionary footprints suggest mitochondrial oxidative damage underlies multiple complex I losses in fungi.</title>
        <authorList>
            <person name="Schikora-Tamarit M.A."/>
            <person name="Marcet-Houben M."/>
            <person name="Nosek J."/>
            <person name="Gabaldon T."/>
        </authorList>
    </citation>
    <scope>NUCLEOTIDE SEQUENCE</scope>
    <source>
        <strain evidence="18">CBS6341</strain>
    </source>
</reference>
<accession>A0A9P8TE16</accession>
<dbReference type="Pfam" id="PF08367">
    <property type="entry name" value="M16C_assoc"/>
    <property type="match status" value="1"/>
</dbReference>
<evidence type="ECO:0000256" key="1">
    <source>
        <dbReference type="ARBA" id="ARBA00001947"/>
    </source>
</evidence>
<feature type="domain" description="Peptidase M16C associated" evidence="17">
    <location>
        <begin position="483"/>
        <end position="728"/>
    </location>
</feature>